<comment type="similarity">
    <text evidence="1">Belongs to the peptidase C48 family.</text>
</comment>
<dbReference type="Pfam" id="PF02902">
    <property type="entry name" value="Peptidase_C48"/>
    <property type="match status" value="1"/>
</dbReference>
<feature type="domain" description="Ubiquitin-like protease family profile" evidence="5">
    <location>
        <begin position="3"/>
        <end position="82"/>
    </location>
</feature>
<feature type="signal peptide" evidence="4">
    <location>
        <begin position="1"/>
        <end position="20"/>
    </location>
</feature>
<proteinExistence type="inferred from homology"/>
<dbReference type="InterPro" id="IPR038765">
    <property type="entry name" value="Papain-like_cys_pep_sf"/>
</dbReference>
<keyword evidence="7" id="KW-1185">Reference proteome</keyword>
<feature type="chain" id="PRO_5043766226" description="Ubiquitin-like protease family profile domain-containing protein" evidence="4">
    <location>
        <begin position="21"/>
        <end position="130"/>
    </location>
</feature>
<reference evidence="6" key="1">
    <citation type="submission" date="2024-03" db="EMBL/GenBank/DDBJ databases">
        <title>WGS assembly of Saponaria officinalis var. Norfolk2.</title>
        <authorList>
            <person name="Jenkins J."/>
            <person name="Shu S."/>
            <person name="Grimwood J."/>
            <person name="Barry K."/>
            <person name="Goodstein D."/>
            <person name="Schmutz J."/>
            <person name="Leebens-Mack J."/>
            <person name="Osbourn A."/>
        </authorList>
    </citation>
    <scope>NUCLEOTIDE SEQUENCE [LARGE SCALE GENOMIC DNA]</scope>
    <source>
        <strain evidence="6">JIC</strain>
    </source>
</reference>
<evidence type="ECO:0000256" key="2">
    <source>
        <dbReference type="ARBA" id="ARBA00022670"/>
    </source>
</evidence>
<dbReference type="Proteomes" id="UP001443914">
    <property type="component" value="Unassembled WGS sequence"/>
</dbReference>
<dbReference type="InterPro" id="IPR003653">
    <property type="entry name" value="Peptidase_C48_C"/>
</dbReference>
<dbReference type="EMBL" id="JBDFQZ010000005">
    <property type="protein sequence ID" value="KAK9723833.1"/>
    <property type="molecule type" value="Genomic_DNA"/>
</dbReference>
<evidence type="ECO:0000259" key="5">
    <source>
        <dbReference type="Pfam" id="PF02902"/>
    </source>
</evidence>
<dbReference type="GO" id="GO:0008234">
    <property type="term" value="F:cysteine-type peptidase activity"/>
    <property type="evidence" value="ECO:0007669"/>
    <property type="project" value="InterPro"/>
</dbReference>
<keyword evidence="2" id="KW-0645">Protease</keyword>
<name>A0AAW1KTL8_SAPOF</name>
<organism evidence="6 7">
    <name type="scientific">Saponaria officinalis</name>
    <name type="common">Common soapwort</name>
    <name type="synonym">Lychnis saponaria</name>
    <dbReference type="NCBI Taxonomy" id="3572"/>
    <lineage>
        <taxon>Eukaryota</taxon>
        <taxon>Viridiplantae</taxon>
        <taxon>Streptophyta</taxon>
        <taxon>Embryophyta</taxon>
        <taxon>Tracheophyta</taxon>
        <taxon>Spermatophyta</taxon>
        <taxon>Magnoliopsida</taxon>
        <taxon>eudicotyledons</taxon>
        <taxon>Gunneridae</taxon>
        <taxon>Pentapetalae</taxon>
        <taxon>Caryophyllales</taxon>
        <taxon>Caryophyllaceae</taxon>
        <taxon>Caryophylleae</taxon>
        <taxon>Saponaria</taxon>
    </lineage>
</organism>
<evidence type="ECO:0000313" key="7">
    <source>
        <dbReference type="Proteomes" id="UP001443914"/>
    </source>
</evidence>
<gene>
    <name evidence="6" type="ORF">RND81_05G028600</name>
</gene>
<accession>A0AAW1KTL8</accession>
<comment type="caution">
    <text evidence="6">The sequence shown here is derived from an EMBL/GenBank/DDBJ whole genome shotgun (WGS) entry which is preliminary data.</text>
</comment>
<dbReference type="GO" id="GO:0006508">
    <property type="term" value="P:proteolysis"/>
    <property type="evidence" value="ECO:0007669"/>
    <property type="project" value="UniProtKB-KW"/>
</dbReference>
<evidence type="ECO:0000256" key="1">
    <source>
        <dbReference type="ARBA" id="ARBA00005234"/>
    </source>
</evidence>
<sequence length="130" mass="15359">MIKMHWMLIIICPLIHEAYFCDPMATTNRDTSFKHVLQIAFRTFRARGGSTFKAGSSLKWINIVCHQQHGSTECGYYVMRYMLDIIRHYHSIKKIKKSGLTPRMLIHGKRLTRFENYGLLTLWIITFSLY</sequence>
<evidence type="ECO:0000256" key="4">
    <source>
        <dbReference type="SAM" id="SignalP"/>
    </source>
</evidence>
<dbReference type="SUPFAM" id="SSF54001">
    <property type="entry name" value="Cysteine proteinases"/>
    <property type="match status" value="1"/>
</dbReference>
<evidence type="ECO:0000256" key="3">
    <source>
        <dbReference type="ARBA" id="ARBA00022801"/>
    </source>
</evidence>
<keyword evidence="4" id="KW-0732">Signal</keyword>
<dbReference type="AlphaFoldDB" id="A0AAW1KTL8"/>
<evidence type="ECO:0000313" key="6">
    <source>
        <dbReference type="EMBL" id="KAK9723833.1"/>
    </source>
</evidence>
<protein>
    <recommendedName>
        <fullName evidence="5">Ubiquitin-like protease family profile domain-containing protein</fullName>
    </recommendedName>
</protein>
<keyword evidence="3" id="KW-0378">Hydrolase</keyword>
<dbReference type="Gene3D" id="3.40.395.10">
    <property type="entry name" value="Adenoviral Proteinase, Chain A"/>
    <property type="match status" value="1"/>
</dbReference>